<feature type="transmembrane region" description="Helical" evidence="6">
    <location>
        <begin position="696"/>
        <end position="717"/>
    </location>
</feature>
<feature type="transmembrane region" description="Helical" evidence="6">
    <location>
        <begin position="96"/>
        <end position="118"/>
    </location>
</feature>
<gene>
    <name evidence="9" type="ORF">PLEPLA_LOCUS7734</name>
</gene>
<dbReference type="Pfam" id="PF01825">
    <property type="entry name" value="GPS"/>
    <property type="match status" value="1"/>
</dbReference>
<feature type="domain" description="G-protein coupled receptors family 2 profile 2" evidence="8">
    <location>
        <begin position="457"/>
        <end position="719"/>
    </location>
</feature>
<proteinExistence type="predicted"/>
<dbReference type="InterPro" id="IPR017981">
    <property type="entry name" value="GPCR_2-like_7TM"/>
</dbReference>
<accession>A0A9N7YBR2</accession>
<dbReference type="AlphaFoldDB" id="A0A9N7YBR2"/>
<dbReference type="Gene3D" id="1.20.1070.10">
    <property type="entry name" value="Rhodopsin 7-helix transmembrane proteins"/>
    <property type="match status" value="2"/>
</dbReference>
<organism evidence="9 10">
    <name type="scientific">Pleuronectes platessa</name>
    <name type="common">European plaice</name>
    <dbReference type="NCBI Taxonomy" id="8262"/>
    <lineage>
        <taxon>Eukaryota</taxon>
        <taxon>Metazoa</taxon>
        <taxon>Chordata</taxon>
        <taxon>Craniata</taxon>
        <taxon>Vertebrata</taxon>
        <taxon>Euteleostomi</taxon>
        <taxon>Actinopterygii</taxon>
        <taxon>Neopterygii</taxon>
        <taxon>Teleostei</taxon>
        <taxon>Neoteleostei</taxon>
        <taxon>Acanthomorphata</taxon>
        <taxon>Carangaria</taxon>
        <taxon>Pleuronectiformes</taxon>
        <taxon>Pleuronectoidei</taxon>
        <taxon>Pleuronectidae</taxon>
        <taxon>Pleuronectes</taxon>
    </lineage>
</organism>
<evidence type="ECO:0000256" key="4">
    <source>
        <dbReference type="ARBA" id="ARBA00023136"/>
    </source>
</evidence>
<feature type="transmembrane region" description="Helical" evidence="6">
    <location>
        <begin position="622"/>
        <end position="644"/>
    </location>
</feature>
<evidence type="ECO:0000256" key="2">
    <source>
        <dbReference type="ARBA" id="ARBA00022692"/>
    </source>
</evidence>
<dbReference type="GO" id="GO:0007189">
    <property type="term" value="P:adenylate cyclase-activating G protein-coupled receptor signaling pathway"/>
    <property type="evidence" value="ECO:0007669"/>
    <property type="project" value="TreeGrafter"/>
</dbReference>
<dbReference type="Gene3D" id="2.60.220.50">
    <property type="match status" value="1"/>
</dbReference>
<dbReference type="InterPro" id="IPR046338">
    <property type="entry name" value="GAIN_dom_sf"/>
</dbReference>
<keyword evidence="4 6" id="KW-0472">Membrane</keyword>
<feature type="transmembrane region" description="Helical" evidence="6">
    <location>
        <begin position="459"/>
        <end position="481"/>
    </location>
</feature>
<keyword evidence="2 6" id="KW-0812">Transmembrane</keyword>
<dbReference type="GO" id="GO:0005886">
    <property type="term" value="C:plasma membrane"/>
    <property type="evidence" value="ECO:0007669"/>
    <property type="project" value="TreeGrafter"/>
</dbReference>
<dbReference type="SMART" id="SM00303">
    <property type="entry name" value="GPS"/>
    <property type="match status" value="1"/>
</dbReference>
<feature type="transmembrane region" description="Helical" evidence="6">
    <location>
        <begin position="493"/>
        <end position="510"/>
    </location>
</feature>
<feature type="transmembrane region" description="Helical" evidence="6">
    <location>
        <begin position="564"/>
        <end position="585"/>
    </location>
</feature>
<dbReference type="Pfam" id="PF00002">
    <property type="entry name" value="7tm_2"/>
    <property type="match status" value="2"/>
</dbReference>
<comment type="caution">
    <text evidence="9">The sequence shown here is derived from an EMBL/GenBank/DDBJ whole genome shotgun (WGS) entry which is preliminary data.</text>
</comment>
<feature type="domain" description="GAIN-B" evidence="7">
    <location>
        <begin position="301"/>
        <end position="449"/>
    </location>
</feature>
<dbReference type="InterPro" id="IPR000832">
    <property type="entry name" value="GPCR_2_secretin-like"/>
</dbReference>
<keyword evidence="5" id="KW-1015">Disulfide bond</keyword>
<comment type="subcellular location">
    <subcellularLocation>
        <location evidence="1">Membrane</location>
        <topology evidence="1">Multi-pass membrane protein</topology>
    </subcellularLocation>
</comment>
<protein>
    <submittedName>
        <fullName evidence="9">Uncharacterized protein</fullName>
    </submittedName>
</protein>
<sequence length="744" mass="83491">MQRFQNPYGDYAKKDNEAVVACVPHLERCQEHITCSCDHLTYFGVLMVSAPLTHLDQEILTYISQIGCSLSVIALVFTVLIFITNRKLREDVSMKIHVNLALDGLGGFHIYLLIVKVFNIYIKKYMLKLALVGWVCINIANVYNMDITITNTSIVVDRSSNVQCNAGAYGLKCIFVCTFNTTSLNGSSVCLEATVKKYPFKVDYIIQQYSNCTRYLCNENDIVPLIGTLNTPSSYQKEMMQLVYIRDSCPDLFNNSKEVKMAFITAEKQIIHNIIEASKLETEGSILYNLKAFSLDVLNISAASLSSSGDSWIRLKAPQLSPQMESLVPEICMPVGSLQSIQDEERIIGLVSYMQHGSFKLEQEELSSMVLRIELLGGRRLQNLPVPINMTFRVAADTNDNLLCHYLDEKAWLWKTDGCQTVRNNQSYIICSCNHATAFAVLLTRPKQLAEVHWKILSYISYIGCGLSAFFTALSILWYVFSRNQKMDFSISIHVSLSGALFLLNSTFLLTEWGAQVGLDGVCVFVAAFMHYSLLCCFTWMAIEALHLYLMLIKVFNTYYKHYLVKLSLLGWGIPGVIVAVSLAVKDVKQFYGVTQMSMADTNQTNAICWITDDSFFYSLNLAYFTLTFIFNSGILITVASRICKLQPRLGTKTGGNAGRDPDTCKNGFTVMGLTCLLGTTWGLAFLGSGYVNYPILYLFCILNSTQGFFIFLWICLSAKKQMKQVMEDKMTSATVNTSGIKSD</sequence>
<evidence type="ECO:0000313" key="9">
    <source>
        <dbReference type="EMBL" id="CAB1419883.1"/>
    </source>
</evidence>
<feature type="transmembrane region" description="Helical" evidence="6">
    <location>
        <begin position="59"/>
        <end position="84"/>
    </location>
</feature>
<evidence type="ECO:0000256" key="1">
    <source>
        <dbReference type="ARBA" id="ARBA00004141"/>
    </source>
</evidence>
<dbReference type="PROSITE" id="PS50261">
    <property type="entry name" value="G_PROTEIN_RECEP_F2_4"/>
    <property type="match status" value="1"/>
</dbReference>
<evidence type="ECO:0000256" key="5">
    <source>
        <dbReference type="ARBA" id="ARBA00023157"/>
    </source>
</evidence>
<dbReference type="PANTHER" id="PTHR12011:SF454">
    <property type="entry name" value="ADHESION G-PROTEIN COUPLED RECEPTOR G5-LIKE"/>
    <property type="match status" value="1"/>
</dbReference>
<evidence type="ECO:0000256" key="6">
    <source>
        <dbReference type="SAM" id="Phobius"/>
    </source>
</evidence>
<feature type="transmembrane region" description="Helical" evidence="6">
    <location>
        <begin position="669"/>
        <end position="690"/>
    </location>
</feature>
<dbReference type="GO" id="GO:0007166">
    <property type="term" value="P:cell surface receptor signaling pathway"/>
    <property type="evidence" value="ECO:0007669"/>
    <property type="project" value="InterPro"/>
</dbReference>
<dbReference type="GO" id="GO:0004930">
    <property type="term" value="F:G protein-coupled receptor activity"/>
    <property type="evidence" value="ECO:0007669"/>
    <property type="project" value="InterPro"/>
</dbReference>
<dbReference type="PANTHER" id="PTHR12011">
    <property type="entry name" value="ADHESION G-PROTEIN COUPLED RECEPTOR"/>
    <property type="match status" value="1"/>
</dbReference>
<dbReference type="EMBL" id="CADEAL010000416">
    <property type="protein sequence ID" value="CAB1419883.1"/>
    <property type="molecule type" value="Genomic_DNA"/>
</dbReference>
<reference evidence="9" key="1">
    <citation type="submission" date="2020-03" db="EMBL/GenBank/DDBJ databases">
        <authorList>
            <person name="Weist P."/>
        </authorList>
    </citation>
    <scope>NUCLEOTIDE SEQUENCE</scope>
</reference>
<dbReference type="InterPro" id="IPR057244">
    <property type="entry name" value="GAIN_B"/>
</dbReference>
<keyword evidence="10" id="KW-1185">Reference proteome</keyword>
<evidence type="ECO:0000313" key="10">
    <source>
        <dbReference type="Proteomes" id="UP001153269"/>
    </source>
</evidence>
<dbReference type="PRINTS" id="PR00249">
    <property type="entry name" value="GPCRSECRETIN"/>
</dbReference>
<dbReference type="Proteomes" id="UP001153269">
    <property type="component" value="Unassembled WGS sequence"/>
</dbReference>
<name>A0A9N7YBR2_PLEPL</name>
<dbReference type="PROSITE" id="PS50221">
    <property type="entry name" value="GAIN_B"/>
    <property type="match status" value="1"/>
</dbReference>
<feature type="transmembrane region" description="Helical" evidence="6">
    <location>
        <begin position="530"/>
        <end position="552"/>
    </location>
</feature>
<evidence type="ECO:0000259" key="7">
    <source>
        <dbReference type="PROSITE" id="PS50221"/>
    </source>
</evidence>
<evidence type="ECO:0000256" key="3">
    <source>
        <dbReference type="ARBA" id="ARBA00022989"/>
    </source>
</evidence>
<dbReference type="InterPro" id="IPR000203">
    <property type="entry name" value="GPS"/>
</dbReference>
<evidence type="ECO:0000259" key="8">
    <source>
        <dbReference type="PROSITE" id="PS50261"/>
    </source>
</evidence>
<keyword evidence="3 6" id="KW-1133">Transmembrane helix</keyword>